<sequence length="154" mass="16799">MITKVKIKFISPIDGSVSDTPTEHAIPVVPLTVWPSSSKDINVYKPNGLKAGAYALIDTGADLCYVDSDFADDLKLPIAEKTTVSGATSTIETTVRHAVISFTEDERVFSTELTSVPLVSNGRKFQVVFGMQLIKMGALTMDFSNQVFELTFFN</sequence>
<proteinExistence type="predicted"/>
<dbReference type="EMBL" id="WBSZ01000380">
    <property type="protein sequence ID" value="KAB2518948.1"/>
    <property type="molecule type" value="Genomic_DNA"/>
</dbReference>
<comment type="caution">
    <text evidence="3">The sequence shown here is derived from an EMBL/GenBank/DDBJ whole genome shotgun (WGS) entry which is preliminary data.</text>
</comment>
<dbReference type="Proteomes" id="UP000476281">
    <property type="component" value="Unassembled WGS sequence"/>
</dbReference>
<evidence type="ECO:0000313" key="3">
    <source>
        <dbReference type="EMBL" id="KAB2518948.1"/>
    </source>
</evidence>
<dbReference type="RefSeq" id="WP_023303626.1">
    <property type="nucleotide sequence ID" value="NZ_AP022510.1"/>
</dbReference>
<evidence type="ECO:0000313" key="4">
    <source>
        <dbReference type="Proteomes" id="UP000476281"/>
    </source>
</evidence>
<dbReference type="GO" id="GO:0004190">
    <property type="term" value="F:aspartic-type endopeptidase activity"/>
    <property type="evidence" value="ECO:0007669"/>
    <property type="project" value="InterPro"/>
</dbReference>
<dbReference type="Pfam" id="PF13650">
    <property type="entry name" value="Asp_protease_2"/>
    <property type="match status" value="1"/>
</dbReference>
<keyword evidence="1" id="KW-0378">Hydrolase</keyword>
<dbReference type="InterPro" id="IPR001995">
    <property type="entry name" value="Peptidase_A2_cat"/>
</dbReference>
<feature type="domain" description="Peptidase A2" evidence="2">
    <location>
        <begin position="53"/>
        <end position="125"/>
    </location>
</feature>
<dbReference type="PROSITE" id="PS50175">
    <property type="entry name" value="ASP_PROT_RETROV"/>
    <property type="match status" value="1"/>
</dbReference>
<reference evidence="3 4" key="1">
    <citation type="submission" date="2019-09" db="EMBL/GenBank/DDBJ databases">
        <title>Reversal of blaTEM antimicrobial resistance by CRISPR-Cas9 in clinical E. coli and other Enterobacteriaceae strains.</title>
        <authorList>
            <person name="Tagliaferri T."/>
            <person name="Guimaraes N."/>
            <person name="Pereira M."/>
            <person name="Felicori L."/>
            <person name="Horz H.-P."/>
            <person name="Santos S."/>
            <person name="Mendes T."/>
        </authorList>
    </citation>
    <scope>NUCLEOTIDE SEQUENCE [LARGE SCALE GENOMIC DNA]</scope>
    <source>
        <strain evidence="3 4">E2_blaTEM_MG</strain>
    </source>
</reference>
<gene>
    <name evidence="3" type="ORF">F9C29_12915</name>
</gene>
<name>A0A6L3XVU9_9ENTR</name>
<evidence type="ECO:0000256" key="1">
    <source>
        <dbReference type="ARBA" id="ARBA00022801"/>
    </source>
</evidence>
<accession>A0A6L3XVU9</accession>
<dbReference type="AlphaFoldDB" id="A0A6L3XVU9"/>
<organism evidence="3 4">
    <name type="scientific">Enterobacter hormaechei</name>
    <dbReference type="NCBI Taxonomy" id="158836"/>
    <lineage>
        <taxon>Bacteria</taxon>
        <taxon>Pseudomonadati</taxon>
        <taxon>Pseudomonadota</taxon>
        <taxon>Gammaproteobacteria</taxon>
        <taxon>Enterobacterales</taxon>
        <taxon>Enterobacteriaceae</taxon>
        <taxon>Enterobacter</taxon>
        <taxon>Enterobacter cloacae complex</taxon>
    </lineage>
</organism>
<dbReference type="InterPro" id="IPR021109">
    <property type="entry name" value="Peptidase_aspartic_dom_sf"/>
</dbReference>
<evidence type="ECO:0000259" key="2">
    <source>
        <dbReference type="PROSITE" id="PS50175"/>
    </source>
</evidence>
<dbReference type="SUPFAM" id="SSF50630">
    <property type="entry name" value="Acid proteases"/>
    <property type="match status" value="1"/>
</dbReference>
<dbReference type="Gene3D" id="2.40.70.10">
    <property type="entry name" value="Acid Proteases"/>
    <property type="match status" value="1"/>
</dbReference>
<dbReference type="GO" id="GO:0006508">
    <property type="term" value="P:proteolysis"/>
    <property type="evidence" value="ECO:0007669"/>
    <property type="project" value="InterPro"/>
</dbReference>
<protein>
    <recommendedName>
        <fullName evidence="2">Peptidase A2 domain-containing protein</fullName>
    </recommendedName>
</protein>